<dbReference type="AlphaFoldDB" id="X6LYF2"/>
<evidence type="ECO:0000313" key="5">
    <source>
        <dbReference type="Proteomes" id="UP000023152"/>
    </source>
</evidence>
<feature type="repeat" description="WD" evidence="3">
    <location>
        <begin position="46"/>
        <end position="93"/>
    </location>
</feature>
<proteinExistence type="predicted"/>
<keyword evidence="1 3" id="KW-0853">WD repeat</keyword>
<protein>
    <submittedName>
        <fullName evidence="4">WD-40 repeat protein</fullName>
    </submittedName>
</protein>
<accession>X6LYF2</accession>
<dbReference type="Pfam" id="PF00400">
    <property type="entry name" value="WD40"/>
    <property type="match status" value="4"/>
</dbReference>
<feature type="non-terminal residue" evidence="4">
    <location>
        <position position="1"/>
    </location>
</feature>
<name>X6LYF2_RETFI</name>
<comment type="caution">
    <text evidence="4">The sequence shown here is derived from an EMBL/GenBank/DDBJ whole genome shotgun (WGS) entry which is preliminary data.</text>
</comment>
<dbReference type="PROSITE" id="PS00678">
    <property type="entry name" value="WD_REPEATS_1"/>
    <property type="match status" value="3"/>
</dbReference>
<dbReference type="InterPro" id="IPR001680">
    <property type="entry name" value="WD40_rpt"/>
</dbReference>
<dbReference type="InterPro" id="IPR015943">
    <property type="entry name" value="WD40/YVTN_repeat-like_dom_sf"/>
</dbReference>
<dbReference type="PROSITE" id="PS50294">
    <property type="entry name" value="WD_REPEATS_REGION"/>
    <property type="match status" value="1"/>
</dbReference>
<dbReference type="EMBL" id="ASPP01027380">
    <property type="protein sequence ID" value="ETO06197.1"/>
    <property type="molecule type" value="Genomic_DNA"/>
</dbReference>
<dbReference type="Gene3D" id="2.130.10.10">
    <property type="entry name" value="YVTN repeat-like/Quinoprotein amine dehydrogenase"/>
    <property type="match status" value="2"/>
</dbReference>
<evidence type="ECO:0000313" key="4">
    <source>
        <dbReference type="EMBL" id="ETO06197.1"/>
    </source>
</evidence>
<keyword evidence="2" id="KW-0677">Repeat</keyword>
<dbReference type="SUPFAM" id="SSF50978">
    <property type="entry name" value="WD40 repeat-like"/>
    <property type="match status" value="1"/>
</dbReference>
<feature type="repeat" description="WD" evidence="3">
    <location>
        <begin position="112"/>
        <end position="137"/>
    </location>
</feature>
<sequence length="239" mass="27936">VNFLFYPAVFVIFYHRFDDCQFFCFRSDDTTVCVWYIDNDKQIQSFNGHSSYMYCVKFSSYHYHSHRQNVICSSSYDDSIRFWDFKHNNELQIFNEYINSVYGIELSLFNGGRYLCSGSGDKIIRLWDVETSKSLHIFNGHEKNIWCVDISPLQSNNNNKMNNIGHKDFVKSVKYGSNELLNTILSGLNDKSVRLWDIRYGKQIQVFNGHIDQIFSVEYSPFVIKSSICNPNVICSESG</sequence>
<dbReference type="PANTHER" id="PTHR22847">
    <property type="entry name" value="WD40 REPEAT PROTEIN"/>
    <property type="match status" value="1"/>
</dbReference>
<dbReference type="Proteomes" id="UP000023152">
    <property type="component" value="Unassembled WGS sequence"/>
</dbReference>
<gene>
    <name evidence="4" type="ORF">RFI_31199</name>
</gene>
<dbReference type="PROSITE" id="PS50082">
    <property type="entry name" value="WD_REPEATS_2"/>
    <property type="match status" value="3"/>
</dbReference>
<feature type="repeat" description="WD" evidence="3">
    <location>
        <begin position="163"/>
        <end position="206"/>
    </location>
</feature>
<dbReference type="GO" id="GO:1990234">
    <property type="term" value="C:transferase complex"/>
    <property type="evidence" value="ECO:0007669"/>
    <property type="project" value="UniProtKB-ARBA"/>
</dbReference>
<evidence type="ECO:0000256" key="1">
    <source>
        <dbReference type="ARBA" id="ARBA00022574"/>
    </source>
</evidence>
<dbReference type="PRINTS" id="PR00320">
    <property type="entry name" value="GPROTEINBRPT"/>
</dbReference>
<dbReference type="SMART" id="SM00320">
    <property type="entry name" value="WD40"/>
    <property type="match status" value="3"/>
</dbReference>
<dbReference type="InterPro" id="IPR020472">
    <property type="entry name" value="WD40_PAC1"/>
</dbReference>
<reference evidence="4 5" key="1">
    <citation type="journal article" date="2013" name="Curr. Biol.">
        <title>The Genome of the Foraminiferan Reticulomyxa filosa.</title>
        <authorList>
            <person name="Glockner G."/>
            <person name="Hulsmann N."/>
            <person name="Schleicher M."/>
            <person name="Noegel A.A."/>
            <person name="Eichinger L."/>
            <person name="Gallinger C."/>
            <person name="Pawlowski J."/>
            <person name="Sierra R."/>
            <person name="Euteneuer U."/>
            <person name="Pillet L."/>
            <person name="Moustafa A."/>
            <person name="Platzer M."/>
            <person name="Groth M."/>
            <person name="Szafranski K."/>
            <person name="Schliwa M."/>
        </authorList>
    </citation>
    <scope>NUCLEOTIDE SEQUENCE [LARGE SCALE GENOMIC DNA]</scope>
</reference>
<dbReference type="InterPro" id="IPR019775">
    <property type="entry name" value="WD40_repeat_CS"/>
</dbReference>
<evidence type="ECO:0000256" key="2">
    <source>
        <dbReference type="ARBA" id="ARBA00022737"/>
    </source>
</evidence>
<organism evidence="4 5">
    <name type="scientific">Reticulomyxa filosa</name>
    <dbReference type="NCBI Taxonomy" id="46433"/>
    <lineage>
        <taxon>Eukaryota</taxon>
        <taxon>Sar</taxon>
        <taxon>Rhizaria</taxon>
        <taxon>Retaria</taxon>
        <taxon>Foraminifera</taxon>
        <taxon>Monothalamids</taxon>
        <taxon>Reticulomyxidae</taxon>
        <taxon>Reticulomyxa</taxon>
    </lineage>
</organism>
<keyword evidence="5" id="KW-1185">Reference proteome</keyword>
<evidence type="ECO:0000256" key="3">
    <source>
        <dbReference type="PROSITE-ProRule" id="PRU00221"/>
    </source>
</evidence>
<dbReference type="InterPro" id="IPR036322">
    <property type="entry name" value="WD40_repeat_dom_sf"/>
</dbReference>
<dbReference type="PANTHER" id="PTHR22847:SF637">
    <property type="entry name" value="WD REPEAT DOMAIN 5B"/>
    <property type="match status" value="1"/>
</dbReference>